<proteinExistence type="predicted"/>
<dbReference type="EMBL" id="SNRW01007277">
    <property type="protein sequence ID" value="KAA6381528.1"/>
    <property type="molecule type" value="Genomic_DNA"/>
</dbReference>
<reference evidence="1 2" key="1">
    <citation type="submission" date="2019-03" db="EMBL/GenBank/DDBJ databases">
        <title>Single cell metagenomics reveals metabolic interactions within the superorganism composed of flagellate Streblomastix strix and complex community of Bacteroidetes bacteria on its surface.</title>
        <authorList>
            <person name="Treitli S.C."/>
            <person name="Kolisko M."/>
            <person name="Husnik F."/>
            <person name="Keeling P."/>
            <person name="Hampl V."/>
        </authorList>
    </citation>
    <scope>NUCLEOTIDE SEQUENCE [LARGE SCALE GENOMIC DNA]</scope>
    <source>
        <strain evidence="1">ST1C</strain>
    </source>
</reference>
<name>A0A5J4VG20_9EUKA</name>
<evidence type="ECO:0000313" key="1">
    <source>
        <dbReference type="EMBL" id="KAA6381528.1"/>
    </source>
</evidence>
<gene>
    <name evidence="1" type="ORF">EZS28_022946</name>
</gene>
<organism evidence="1 2">
    <name type="scientific">Streblomastix strix</name>
    <dbReference type="NCBI Taxonomy" id="222440"/>
    <lineage>
        <taxon>Eukaryota</taxon>
        <taxon>Metamonada</taxon>
        <taxon>Preaxostyla</taxon>
        <taxon>Oxymonadida</taxon>
        <taxon>Streblomastigidae</taxon>
        <taxon>Streblomastix</taxon>
    </lineage>
</organism>
<sequence>MIQNCIVAPYTTIRETKNNVRQILKYEAINDWDNASHFASLRQILDQWNVDIEMPYQDYVQQQQVRKYGVQINNDGTIEQMNDELALACIDGLRDLDVYNYPQPLNKENVGKKTEISIILQGLQGIGKNVFTNVLCELLAGYSSKNITDIDDFVGYFKPKVDDL</sequence>
<accession>A0A5J4VG20</accession>
<dbReference type="Proteomes" id="UP000324800">
    <property type="component" value="Unassembled WGS sequence"/>
</dbReference>
<comment type="caution">
    <text evidence="1">The sequence shown here is derived from an EMBL/GenBank/DDBJ whole genome shotgun (WGS) entry which is preliminary data.</text>
</comment>
<evidence type="ECO:0000313" key="2">
    <source>
        <dbReference type="Proteomes" id="UP000324800"/>
    </source>
</evidence>
<dbReference type="AlphaFoldDB" id="A0A5J4VG20"/>
<protein>
    <submittedName>
        <fullName evidence="1">Uncharacterized protein</fullName>
    </submittedName>
</protein>